<dbReference type="RefSeq" id="XP_018290405.1">
    <property type="nucleotide sequence ID" value="XM_018441489.1"/>
</dbReference>
<dbReference type="VEuPathDB" id="FungiDB:PHYBLDRAFT_65589"/>
<evidence type="ECO:0000313" key="2">
    <source>
        <dbReference type="Proteomes" id="UP000077315"/>
    </source>
</evidence>
<sequence length="125" mass="14453">MIVLLKRWSNKKKEQYYQKAYSNVEVVVDNGFPLIKIIRHVSICAIWNTCRLKFLGASQKTVLFLSTPSVNQPLYNRDLNYRSFNDIHMIIGCTLSVIWSAHFRLVFDNLVFVPNPIAALATLHI</sequence>
<dbReference type="Proteomes" id="UP000077315">
    <property type="component" value="Unassembled WGS sequence"/>
</dbReference>
<protein>
    <submittedName>
        <fullName evidence="1">Uncharacterized protein</fullName>
    </submittedName>
</protein>
<evidence type="ECO:0000313" key="1">
    <source>
        <dbReference type="EMBL" id="OAD72365.1"/>
    </source>
</evidence>
<accession>A0A162X3M7</accession>
<dbReference type="InParanoid" id="A0A162X3M7"/>
<gene>
    <name evidence="1" type="ORF">PHYBLDRAFT_65589</name>
</gene>
<keyword evidence="2" id="KW-1185">Reference proteome</keyword>
<proteinExistence type="predicted"/>
<dbReference type="GeneID" id="29002395"/>
<organism evidence="1 2">
    <name type="scientific">Phycomyces blakesleeanus (strain ATCC 8743b / DSM 1359 / FGSC 10004 / NBRC 33097 / NRRL 1555)</name>
    <dbReference type="NCBI Taxonomy" id="763407"/>
    <lineage>
        <taxon>Eukaryota</taxon>
        <taxon>Fungi</taxon>
        <taxon>Fungi incertae sedis</taxon>
        <taxon>Mucoromycota</taxon>
        <taxon>Mucoromycotina</taxon>
        <taxon>Mucoromycetes</taxon>
        <taxon>Mucorales</taxon>
        <taxon>Phycomycetaceae</taxon>
        <taxon>Phycomyces</taxon>
    </lineage>
</organism>
<reference evidence="2" key="1">
    <citation type="submission" date="2015-06" db="EMBL/GenBank/DDBJ databases">
        <title>Expansion of signal transduction pathways in fungi by whole-genome duplication.</title>
        <authorList>
            <consortium name="DOE Joint Genome Institute"/>
            <person name="Corrochano L.M."/>
            <person name="Kuo A."/>
            <person name="Marcet-Houben M."/>
            <person name="Polaino S."/>
            <person name="Salamov A."/>
            <person name="Villalobos J.M."/>
            <person name="Alvarez M.I."/>
            <person name="Avalos J."/>
            <person name="Benito E.P."/>
            <person name="Benoit I."/>
            <person name="Burger G."/>
            <person name="Camino L.P."/>
            <person name="Canovas D."/>
            <person name="Cerda-Olmedo E."/>
            <person name="Cheng J.-F."/>
            <person name="Dominguez A."/>
            <person name="Elias M."/>
            <person name="Eslava A.P."/>
            <person name="Glaser F."/>
            <person name="Grimwood J."/>
            <person name="Gutierrez G."/>
            <person name="Heitman J."/>
            <person name="Henrissat B."/>
            <person name="Iturriaga E.A."/>
            <person name="Lang B.F."/>
            <person name="Lavin J.L."/>
            <person name="Lee S."/>
            <person name="Li W."/>
            <person name="Lindquist E."/>
            <person name="Lopez-Garcia S."/>
            <person name="Luque E.M."/>
            <person name="Marcos A.T."/>
            <person name="Martin J."/>
            <person name="McCluskey K."/>
            <person name="Medina H.R."/>
            <person name="Miralles-Duran A."/>
            <person name="Miyazaki A."/>
            <person name="Munoz-Torres E."/>
            <person name="Oguiza J.A."/>
            <person name="Ohm R."/>
            <person name="Olmedo M."/>
            <person name="Orejas M."/>
            <person name="Ortiz-Castellanos L."/>
            <person name="Pisabarro A.G."/>
            <person name="Rodriguez-Romero J."/>
            <person name="Ruiz-Herrera J."/>
            <person name="Ruiz-Vazquez R."/>
            <person name="Sanz C."/>
            <person name="Schackwitz W."/>
            <person name="Schmutz J."/>
            <person name="Shahriari M."/>
            <person name="Shelest E."/>
            <person name="Silva-Franco F."/>
            <person name="Soanes D."/>
            <person name="Syed K."/>
            <person name="Tagua V.G."/>
            <person name="Talbot N.J."/>
            <person name="Thon M."/>
            <person name="De vries R.P."/>
            <person name="Wiebenga A."/>
            <person name="Yadav J.S."/>
            <person name="Braun E.L."/>
            <person name="Baker S."/>
            <person name="Garre V."/>
            <person name="Horwitz B."/>
            <person name="Torres-Martinez S."/>
            <person name="Idnurm A."/>
            <person name="Herrera-Estrella A."/>
            <person name="Gabaldon T."/>
            <person name="Grigoriev I.V."/>
        </authorList>
    </citation>
    <scope>NUCLEOTIDE SEQUENCE [LARGE SCALE GENOMIC DNA]</scope>
    <source>
        <strain evidence="2">NRRL 1555(-)</strain>
    </source>
</reference>
<dbReference type="AlphaFoldDB" id="A0A162X3M7"/>
<name>A0A162X3M7_PHYB8</name>
<dbReference type="EMBL" id="KV440983">
    <property type="protein sequence ID" value="OAD72365.1"/>
    <property type="molecule type" value="Genomic_DNA"/>
</dbReference>